<dbReference type="SUPFAM" id="SSF48726">
    <property type="entry name" value="Immunoglobulin"/>
    <property type="match status" value="1"/>
</dbReference>
<dbReference type="EMBL" id="UYYG01001167">
    <property type="protein sequence ID" value="VDN58262.1"/>
    <property type="molecule type" value="Genomic_DNA"/>
</dbReference>
<dbReference type="GO" id="GO:0005524">
    <property type="term" value="F:ATP binding"/>
    <property type="evidence" value="ECO:0007669"/>
    <property type="project" value="UniProtKB-UniRule"/>
</dbReference>
<dbReference type="AlphaFoldDB" id="A0A3P7SW77"/>
<sequence>MEVYQSGNAKVEKEDGEIGYIPTYFLEMDSIPGENFAEQIRYRREWYQYLDGNTGKIYDDDDNTSSLINSLTLHPSLASFISTHPFHPLFYENLRPKCIEQLKDINVREHEKFELRCSFVSSKPFTITWRGPAITRKNDCFIENDNSGNFSLTVREALSEDSGQYWVEAENVDGKDHTVAWVQVLSKPGTPHSLDYKIIEENTIQLDWSESRKDEDKYQVAVESLTKPSAVIDGLVPCVTYFFRVFAFNESVQSEPSLPREVIITMDVYRSMAIKKFYKNFEEPISYLNGDIDGFYLIKELVGRGRYADVKLVTYKTTGRKFAAKYFRQYSCVNDFEALEEIEREIRLVRIFHHANIVAYRAAIRTDNRIILVMQWAGIELIDYIINLGYLSETILRNLFRGLFEALKYLHFYELAHLDIKVKLQLLKRCMPRKPFLEQL</sequence>
<dbReference type="PANTHER" id="PTHR24346:SF110">
    <property type="entry name" value="NON-SPECIFIC SERINE_THREONINE PROTEIN KINASE"/>
    <property type="match status" value="1"/>
</dbReference>
<feature type="binding site" evidence="6">
    <location>
        <position position="325"/>
    </location>
    <ligand>
        <name>ATP</name>
        <dbReference type="ChEBI" id="CHEBI:30616"/>
    </ligand>
</feature>
<evidence type="ECO:0000256" key="5">
    <source>
        <dbReference type="ARBA" id="ARBA00023319"/>
    </source>
</evidence>
<evidence type="ECO:0000256" key="4">
    <source>
        <dbReference type="ARBA" id="ARBA00022840"/>
    </source>
</evidence>
<dbReference type="Gene3D" id="1.10.510.10">
    <property type="entry name" value="Transferase(Phosphotransferase) domain 1"/>
    <property type="match status" value="1"/>
</dbReference>
<dbReference type="InterPro" id="IPR017441">
    <property type="entry name" value="Protein_kinase_ATP_BS"/>
</dbReference>
<keyword evidence="11" id="KW-1185">Reference proteome</keyword>
<dbReference type="InterPro" id="IPR013783">
    <property type="entry name" value="Ig-like_fold"/>
</dbReference>
<protein>
    <recommendedName>
        <fullName evidence="12">Protein kinase domain-containing protein</fullName>
    </recommendedName>
</protein>
<dbReference type="CDD" id="cd00063">
    <property type="entry name" value="FN3"/>
    <property type="match status" value="1"/>
</dbReference>
<proteinExistence type="inferred from homology"/>
<gene>
    <name evidence="10" type="ORF">DME_LOCUS8235</name>
</gene>
<feature type="domain" description="Protein kinase" evidence="7">
    <location>
        <begin position="296"/>
        <end position="440"/>
    </location>
</feature>
<dbReference type="PROSITE" id="PS50853">
    <property type="entry name" value="FN3"/>
    <property type="match status" value="1"/>
</dbReference>
<dbReference type="Gene3D" id="2.60.40.10">
    <property type="entry name" value="Immunoglobulins"/>
    <property type="match status" value="2"/>
</dbReference>
<dbReference type="InterPro" id="IPR013098">
    <property type="entry name" value="Ig_I-set"/>
</dbReference>
<dbReference type="InterPro" id="IPR003961">
    <property type="entry name" value="FN3_dom"/>
</dbReference>
<evidence type="ECO:0000256" key="2">
    <source>
        <dbReference type="ARBA" id="ARBA00022737"/>
    </source>
</evidence>
<reference evidence="10 11" key="1">
    <citation type="submission" date="2018-11" db="EMBL/GenBank/DDBJ databases">
        <authorList>
            <consortium name="Pathogen Informatics"/>
        </authorList>
    </citation>
    <scope>NUCLEOTIDE SEQUENCE [LARGE SCALE GENOMIC DNA]</scope>
</reference>
<dbReference type="Proteomes" id="UP000274756">
    <property type="component" value="Unassembled WGS sequence"/>
</dbReference>
<dbReference type="SUPFAM" id="SSF56112">
    <property type="entry name" value="Protein kinase-like (PK-like)"/>
    <property type="match status" value="1"/>
</dbReference>
<dbReference type="PROSITE" id="PS50835">
    <property type="entry name" value="IG_LIKE"/>
    <property type="match status" value="1"/>
</dbReference>
<evidence type="ECO:0000259" key="8">
    <source>
        <dbReference type="PROSITE" id="PS50835"/>
    </source>
</evidence>
<dbReference type="CDD" id="cd00096">
    <property type="entry name" value="Ig"/>
    <property type="match status" value="1"/>
</dbReference>
<dbReference type="Pfam" id="PF07679">
    <property type="entry name" value="I-set"/>
    <property type="match status" value="1"/>
</dbReference>
<dbReference type="SMART" id="SM00060">
    <property type="entry name" value="FN3"/>
    <property type="match status" value="1"/>
</dbReference>
<dbReference type="PANTHER" id="PTHR24346">
    <property type="entry name" value="MAP/MICROTUBULE AFFINITY-REGULATING KINASE"/>
    <property type="match status" value="1"/>
</dbReference>
<dbReference type="OrthoDB" id="2570713at2759"/>
<evidence type="ECO:0000256" key="3">
    <source>
        <dbReference type="ARBA" id="ARBA00022741"/>
    </source>
</evidence>
<dbReference type="InterPro" id="IPR036116">
    <property type="entry name" value="FN3_sf"/>
</dbReference>
<comment type="similarity">
    <text evidence="1">Belongs to the protein kinase superfamily. CAMK Ser/Thr protein kinase family.</text>
</comment>
<dbReference type="InterPro" id="IPR011009">
    <property type="entry name" value="Kinase-like_dom_sf"/>
</dbReference>
<dbReference type="InterPro" id="IPR003599">
    <property type="entry name" value="Ig_sub"/>
</dbReference>
<dbReference type="GO" id="GO:0005737">
    <property type="term" value="C:cytoplasm"/>
    <property type="evidence" value="ECO:0007669"/>
    <property type="project" value="TreeGrafter"/>
</dbReference>
<feature type="domain" description="Ig-like" evidence="8">
    <location>
        <begin position="96"/>
        <end position="180"/>
    </location>
</feature>
<feature type="domain" description="Fibronectin type-III" evidence="9">
    <location>
        <begin position="168"/>
        <end position="268"/>
    </location>
</feature>
<dbReference type="PROSITE" id="PS50011">
    <property type="entry name" value="PROTEIN_KINASE_DOM"/>
    <property type="match status" value="1"/>
</dbReference>
<organism evidence="10 11">
    <name type="scientific">Dracunculus medinensis</name>
    <name type="common">Guinea worm</name>
    <dbReference type="NCBI Taxonomy" id="318479"/>
    <lineage>
        <taxon>Eukaryota</taxon>
        <taxon>Metazoa</taxon>
        <taxon>Ecdysozoa</taxon>
        <taxon>Nematoda</taxon>
        <taxon>Chromadorea</taxon>
        <taxon>Rhabditida</taxon>
        <taxon>Spirurina</taxon>
        <taxon>Dracunculoidea</taxon>
        <taxon>Dracunculidae</taxon>
        <taxon>Dracunculus</taxon>
    </lineage>
</organism>
<dbReference type="Pfam" id="PF00069">
    <property type="entry name" value="Pkinase"/>
    <property type="match status" value="1"/>
</dbReference>
<accession>A0A3P7SW77</accession>
<dbReference type="STRING" id="318479.A0A3P7SW77"/>
<evidence type="ECO:0000256" key="1">
    <source>
        <dbReference type="ARBA" id="ARBA00006692"/>
    </source>
</evidence>
<name>A0A3P7SW77_DRAME</name>
<keyword evidence="3 6" id="KW-0547">Nucleotide-binding</keyword>
<evidence type="ECO:0008006" key="12">
    <source>
        <dbReference type="Google" id="ProtNLM"/>
    </source>
</evidence>
<keyword evidence="4 6" id="KW-0067">ATP-binding</keyword>
<evidence type="ECO:0000313" key="10">
    <source>
        <dbReference type="EMBL" id="VDN58262.1"/>
    </source>
</evidence>
<dbReference type="InterPro" id="IPR000719">
    <property type="entry name" value="Prot_kinase_dom"/>
</dbReference>
<evidence type="ECO:0000256" key="6">
    <source>
        <dbReference type="PROSITE-ProRule" id="PRU10141"/>
    </source>
</evidence>
<keyword evidence="2" id="KW-0677">Repeat</keyword>
<evidence type="ECO:0000259" key="7">
    <source>
        <dbReference type="PROSITE" id="PS50011"/>
    </source>
</evidence>
<evidence type="ECO:0000313" key="11">
    <source>
        <dbReference type="Proteomes" id="UP000274756"/>
    </source>
</evidence>
<dbReference type="InterPro" id="IPR036179">
    <property type="entry name" value="Ig-like_dom_sf"/>
</dbReference>
<dbReference type="PROSITE" id="PS00107">
    <property type="entry name" value="PROTEIN_KINASE_ATP"/>
    <property type="match status" value="1"/>
</dbReference>
<dbReference type="GO" id="GO:0035556">
    <property type="term" value="P:intracellular signal transduction"/>
    <property type="evidence" value="ECO:0007669"/>
    <property type="project" value="TreeGrafter"/>
</dbReference>
<dbReference type="SMART" id="SM00220">
    <property type="entry name" value="S_TKc"/>
    <property type="match status" value="1"/>
</dbReference>
<keyword evidence="5" id="KW-0393">Immunoglobulin domain</keyword>
<evidence type="ECO:0000259" key="9">
    <source>
        <dbReference type="PROSITE" id="PS50853"/>
    </source>
</evidence>
<dbReference type="SMART" id="SM00409">
    <property type="entry name" value="IG"/>
    <property type="match status" value="1"/>
</dbReference>
<dbReference type="Pfam" id="PF00041">
    <property type="entry name" value="fn3"/>
    <property type="match status" value="1"/>
</dbReference>
<dbReference type="GO" id="GO:0004674">
    <property type="term" value="F:protein serine/threonine kinase activity"/>
    <property type="evidence" value="ECO:0007669"/>
    <property type="project" value="TreeGrafter"/>
</dbReference>
<dbReference type="InterPro" id="IPR007110">
    <property type="entry name" value="Ig-like_dom"/>
</dbReference>
<dbReference type="SUPFAM" id="SSF49265">
    <property type="entry name" value="Fibronectin type III"/>
    <property type="match status" value="1"/>
</dbReference>